<dbReference type="InterPro" id="IPR008480">
    <property type="entry name" value="DUF761_pln"/>
</dbReference>
<dbReference type="PANTHER" id="PTHR33098">
    <property type="entry name" value="COTTON FIBER (DUF761)"/>
    <property type="match status" value="1"/>
</dbReference>
<feature type="compositionally biased region" description="Low complexity" evidence="1">
    <location>
        <begin position="135"/>
        <end position="146"/>
    </location>
</feature>
<evidence type="ECO:0000313" key="4">
    <source>
        <dbReference type="EMBL" id="JAU54961.1"/>
    </source>
</evidence>
<feature type="transmembrane region" description="Helical" evidence="2">
    <location>
        <begin position="38"/>
        <end position="57"/>
    </location>
</feature>
<feature type="region of interest" description="Disordered" evidence="1">
    <location>
        <begin position="99"/>
        <end position="146"/>
    </location>
</feature>
<keyword evidence="2" id="KW-0472">Membrane</keyword>
<gene>
    <name evidence="3" type="ORF">LC_TR2924_c0_g1_i1_g.11640</name>
    <name evidence="4" type="ORF">LE_TR2770_c0_g1_i1_g.7671</name>
</gene>
<keyword evidence="2" id="KW-0812">Transmembrane</keyword>
<name>A0A1J3EZZ1_NOCCA</name>
<organism evidence="3">
    <name type="scientific">Noccaea caerulescens</name>
    <name type="common">Alpine penny-cress</name>
    <name type="synonym">Thlaspi caerulescens</name>
    <dbReference type="NCBI Taxonomy" id="107243"/>
    <lineage>
        <taxon>Eukaryota</taxon>
        <taxon>Viridiplantae</taxon>
        <taxon>Streptophyta</taxon>
        <taxon>Embryophyta</taxon>
        <taxon>Tracheophyta</taxon>
        <taxon>Spermatophyta</taxon>
        <taxon>Magnoliopsida</taxon>
        <taxon>eudicotyledons</taxon>
        <taxon>Gunneridae</taxon>
        <taxon>Pentapetalae</taxon>
        <taxon>rosids</taxon>
        <taxon>malvids</taxon>
        <taxon>Brassicales</taxon>
        <taxon>Brassicaceae</taxon>
        <taxon>Coluteocarpeae</taxon>
        <taxon>Noccaea</taxon>
    </lineage>
</organism>
<dbReference type="AlphaFoldDB" id="A0A1J3EZZ1"/>
<accession>A0A1J3EZZ1</accession>
<feature type="region of interest" description="Disordered" evidence="1">
    <location>
        <begin position="228"/>
        <end position="266"/>
    </location>
</feature>
<proteinExistence type="predicted"/>
<dbReference type="PANTHER" id="PTHR33098:SF61">
    <property type="entry name" value="DUF4408 DOMAIN-CONTAINING PROTEIN"/>
    <property type="match status" value="1"/>
</dbReference>
<evidence type="ECO:0000256" key="1">
    <source>
        <dbReference type="SAM" id="MobiDB-lite"/>
    </source>
</evidence>
<sequence>MFQLLKQIYKFSHSSPLTGFIYKEIEAKRENKLKTKMLTSRVWIISSGLVGAISLMLRSALNFSVTGSHFSLPTLNPLFIIINVIIFALASSTSLFGDGPDPPVTEHQHDDDDNHYEYADHHHDDHNHNHDHGRSSNNSSDSSFDQYNNKVHEEEKFPVKSESGGSYGVHGPVSSPAVHLPSTKAAGLRRPPTAPLKTFPQGDENETMEEMWKRVKAEKQPTIANTWQGYGIDRNDSRMSTPSSPLPSRARRPTLPQPSPAQPGTKLMERIPTWVKLKKELSMGRDELNSRVEAFIRKFNNEMKLQRLESLKRYNLFRRRSDEK</sequence>
<evidence type="ECO:0008006" key="5">
    <source>
        <dbReference type="Google" id="ProtNLM"/>
    </source>
</evidence>
<dbReference type="Pfam" id="PF05553">
    <property type="entry name" value="DUF761"/>
    <property type="match status" value="1"/>
</dbReference>
<keyword evidence="2" id="KW-1133">Transmembrane helix</keyword>
<dbReference type="EMBL" id="GEVL01022380">
    <property type="protein sequence ID" value="JAU54961.1"/>
    <property type="molecule type" value="Transcribed_RNA"/>
</dbReference>
<evidence type="ECO:0000256" key="2">
    <source>
        <dbReference type="SAM" id="Phobius"/>
    </source>
</evidence>
<feature type="compositionally biased region" description="Basic and acidic residues" evidence="1">
    <location>
        <begin position="104"/>
        <end position="134"/>
    </location>
</feature>
<protein>
    <recommendedName>
        <fullName evidence="5">DUF4408 domain-containing protein</fullName>
    </recommendedName>
</protein>
<evidence type="ECO:0000313" key="3">
    <source>
        <dbReference type="EMBL" id="JAU37175.1"/>
    </source>
</evidence>
<feature type="transmembrane region" description="Helical" evidence="2">
    <location>
        <begin position="77"/>
        <end position="97"/>
    </location>
</feature>
<feature type="region of interest" description="Disordered" evidence="1">
    <location>
        <begin position="158"/>
        <end position="202"/>
    </location>
</feature>
<dbReference type="EMBL" id="GEVK01015657">
    <property type="protein sequence ID" value="JAU37175.1"/>
    <property type="molecule type" value="Transcribed_RNA"/>
</dbReference>
<reference evidence="3" key="1">
    <citation type="submission" date="2016-07" db="EMBL/GenBank/DDBJ databases">
        <title>De novo transcriptome assembly of four accessions of the metal hyperaccumulator plant Noccaea caerulescens.</title>
        <authorList>
            <person name="Blande D."/>
            <person name="Halimaa P."/>
            <person name="Tervahauta A.I."/>
            <person name="Aarts M.G."/>
            <person name="Karenlampi S.O."/>
        </authorList>
    </citation>
    <scope>NUCLEOTIDE SEQUENCE</scope>
</reference>